<dbReference type="PANTHER" id="PTHR12224:SF0">
    <property type="entry name" value="BETA-1,4-MANNOSYL-GLYCOPROTEIN 4-BETA-N-ACETYLGLUCOSAMINYLTRANSFERASE"/>
    <property type="match status" value="1"/>
</dbReference>
<keyword evidence="1" id="KW-0808">Transferase</keyword>
<proteinExistence type="predicted"/>
<dbReference type="Pfam" id="PF04724">
    <property type="entry name" value="Glyco_transf_17"/>
    <property type="match status" value="1"/>
</dbReference>
<name>A0A9P7YQU8_9HELO</name>
<dbReference type="GO" id="GO:0006044">
    <property type="term" value="P:N-acetylglucosamine metabolic process"/>
    <property type="evidence" value="ECO:0007669"/>
    <property type="project" value="TreeGrafter"/>
</dbReference>
<dbReference type="AlphaFoldDB" id="A0A9P7YQU8"/>
<dbReference type="EMBL" id="MU251372">
    <property type="protein sequence ID" value="KAG9238279.1"/>
    <property type="molecule type" value="Genomic_DNA"/>
</dbReference>
<organism evidence="1 2">
    <name type="scientific">Amylocarpus encephaloides</name>
    <dbReference type="NCBI Taxonomy" id="45428"/>
    <lineage>
        <taxon>Eukaryota</taxon>
        <taxon>Fungi</taxon>
        <taxon>Dikarya</taxon>
        <taxon>Ascomycota</taxon>
        <taxon>Pezizomycotina</taxon>
        <taxon>Leotiomycetes</taxon>
        <taxon>Helotiales</taxon>
        <taxon>Helotiales incertae sedis</taxon>
        <taxon>Amylocarpus</taxon>
    </lineage>
</organism>
<dbReference type="PANTHER" id="PTHR12224">
    <property type="entry name" value="BETA-1,4-MANNOSYL-GLYCOPROTEIN BETA-1,4-N-ACETYLGLUCOSAMINYL-TRANSFERASE"/>
    <property type="match status" value="1"/>
</dbReference>
<dbReference type="GO" id="GO:0016020">
    <property type="term" value="C:membrane"/>
    <property type="evidence" value="ECO:0007669"/>
    <property type="project" value="InterPro"/>
</dbReference>
<gene>
    <name evidence="1" type="ORF">BJ875DRAFT_451553</name>
</gene>
<dbReference type="Proteomes" id="UP000824998">
    <property type="component" value="Unassembled WGS sequence"/>
</dbReference>
<dbReference type="OrthoDB" id="6474464at2759"/>
<comment type="caution">
    <text evidence="1">The sequence shown here is derived from an EMBL/GenBank/DDBJ whole genome shotgun (WGS) entry which is preliminary data.</text>
</comment>
<reference evidence="1" key="1">
    <citation type="journal article" date="2021" name="IMA Fungus">
        <title>Genomic characterization of three marine fungi, including Emericellopsis atlantica sp. nov. with signatures of a generalist lifestyle and marine biomass degradation.</title>
        <authorList>
            <person name="Hagestad O.C."/>
            <person name="Hou L."/>
            <person name="Andersen J.H."/>
            <person name="Hansen E.H."/>
            <person name="Altermark B."/>
            <person name="Li C."/>
            <person name="Kuhnert E."/>
            <person name="Cox R.J."/>
            <person name="Crous P.W."/>
            <person name="Spatafora J.W."/>
            <person name="Lail K."/>
            <person name="Amirebrahimi M."/>
            <person name="Lipzen A."/>
            <person name="Pangilinan J."/>
            <person name="Andreopoulos W."/>
            <person name="Hayes R.D."/>
            <person name="Ng V."/>
            <person name="Grigoriev I.V."/>
            <person name="Jackson S.A."/>
            <person name="Sutton T.D.S."/>
            <person name="Dobson A.D.W."/>
            <person name="Rama T."/>
        </authorList>
    </citation>
    <scope>NUCLEOTIDE SEQUENCE</scope>
    <source>
        <strain evidence="1">TRa018bII</strain>
    </source>
</reference>
<dbReference type="GO" id="GO:0003830">
    <property type="term" value="F:beta-1,4-mannosylglycoprotein 4-beta-N-acetylglucosaminyltransferase activity"/>
    <property type="evidence" value="ECO:0007669"/>
    <property type="project" value="InterPro"/>
</dbReference>
<sequence>MEGPLTLLLAPLISYEPKVALKRTASHDEAKIAAPRYPSSKMHVPGYRRCWEWLYRTTRQRWRSISICIVFVWLFLAYKGHTKGGHSHSITGRSYELEKSYRLPSEDSMSSASHSRNYLDIEQAQEFCVEHGFQHWPSRGTQRKVYDLFMLNDELDWLEIRLNTLAAYVDYFVILESPVTFTGLPKPLVLKEHWAQFEKFHSQIIYHEVADIPLDARWTWDMEDHQRNAMYKQVIPGLQGAQMANIGDVLIVADVEEIPRPTAITIMRNCDFPKRLTLRSQFFYYGFQWRHVGEDWAHPQATIYYGPERTILPVDLRNGEGGNRISAWWDKAELWNAGWHCSTCFEKINDVLKKMSSFSHTGYNKEEFRDRTRIVDRVRKGLDLWDRPGENYIYISDNQDIPQFLRENRLRFKYMLDRDNWSAGFVDYNEGESAPD</sequence>
<evidence type="ECO:0000313" key="1">
    <source>
        <dbReference type="EMBL" id="KAG9238279.1"/>
    </source>
</evidence>
<protein>
    <submittedName>
        <fullName evidence="1">Glycosyl transferase family 17 protein</fullName>
    </submittedName>
</protein>
<evidence type="ECO:0000313" key="2">
    <source>
        <dbReference type="Proteomes" id="UP000824998"/>
    </source>
</evidence>
<dbReference type="InterPro" id="IPR006813">
    <property type="entry name" value="Glyco_trans_17"/>
</dbReference>
<accession>A0A9P7YQU8</accession>
<keyword evidence="2" id="KW-1185">Reference proteome</keyword>